<evidence type="ECO:0000313" key="2">
    <source>
        <dbReference type="EMBL" id="MBM3222183.1"/>
    </source>
</evidence>
<dbReference type="Proteomes" id="UP000712673">
    <property type="component" value="Unassembled WGS sequence"/>
</dbReference>
<proteinExistence type="predicted"/>
<comment type="caution">
    <text evidence="2">The sequence shown here is derived from an EMBL/GenBank/DDBJ whole genome shotgun (WGS) entry which is preliminary data.</text>
</comment>
<evidence type="ECO:0000256" key="1">
    <source>
        <dbReference type="SAM" id="Phobius"/>
    </source>
</evidence>
<keyword evidence="1" id="KW-1133">Transmembrane helix</keyword>
<keyword evidence="1" id="KW-0472">Membrane</keyword>
<keyword evidence="1" id="KW-0812">Transmembrane</keyword>
<gene>
    <name evidence="2" type="ORF">FJZ47_00030</name>
</gene>
<name>A0A937VW94_UNCTE</name>
<dbReference type="AlphaFoldDB" id="A0A937VW94"/>
<sequence length="118" mass="13111">MPPPAPTVAASPTKARGRARRIASRHIGMALLLSAVMALGGVLLYLWPQVRLVGLNYRQSQLLAQRTQALQRQKELHVELGSLRQLRRIEDIAAQHLGLRTPQPNQVIYVRPGQPASR</sequence>
<organism evidence="2 3">
    <name type="scientific">Tectimicrobiota bacterium</name>
    <dbReference type="NCBI Taxonomy" id="2528274"/>
    <lineage>
        <taxon>Bacteria</taxon>
        <taxon>Pseudomonadati</taxon>
        <taxon>Nitrospinota/Tectimicrobiota group</taxon>
        <taxon>Candidatus Tectimicrobiota</taxon>
    </lineage>
</organism>
<evidence type="ECO:0008006" key="4">
    <source>
        <dbReference type="Google" id="ProtNLM"/>
    </source>
</evidence>
<accession>A0A937VW94</accession>
<dbReference type="EMBL" id="VGLS01000001">
    <property type="protein sequence ID" value="MBM3222183.1"/>
    <property type="molecule type" value="Genomic_DNA"/>
</dbReference>
<protein>
    <recommendedName>
        <fullName evidence="4">Cell division protein FtsL</fullName>
    </recommendedName>
</protein>
<evidence type="ECO:0000313" key="3">
    <source>
        <dbReference type="Proteomes" id="UP000712673"/>
    </source>
</evidence>
<feature type="transmembrane region" description="Helical" evidence="1">
    <location>
        <begin position="26"/>
        <end position="47"/>
    </location>
</feature>
<reference evidence="2" key="1">
    <citation type="submission" date="2019-03" db="EMBL/GenBank/DDBJ databases">
        <title>Lake Tanganyika Metagenome-Assembled Genomes (MAGs).</title>
        <authorList>
            <person name="Tran P."/>
        </authorList>
    </citation>
    <scope>NUCLEOTIDE SEQUENCE</scope>
    <source>
        <strain evidence="2">K_DeepCast_65m_m2_066</strain>
    </source>
</reference>